<dbReference type="InterPro" id="IPR035076">
    <property type="entry name" value="Toxin/TOLIP"/>
</dbReference>
<sequence length="149" mass="15971">FVGDTAATVKVKSCASSNDCKIWSLNFGSAKISSSCCDTDLSGFCFIRYLLYFFFQSSSYGKKCYSCDEKSCSNILSCTGSEDQCLKATGKSMVLKGCVSEAICNATTSVPDVQSISCCEGNLCNGAESVTQSFLFLCCSLLSFILLLH</sequence>
<evidence type="ECO:0000313" key="9">
    <source>
        <dbReference type="Ensembl" id="ENSSRHP00000006557.1"/>
    </source>
</evidence>
<dbReference type="InterPro" id="IPR016054">
    <property type="entry name" value="LY6_UPA_recep-like"/>
</dbReference>
<keyword evidence="7" id="KW-0325">Glycoprotein</keyword>
<dbReference type="SUPFAM" id="SSF57302">
    <property type="entry name" value="Snake toxin-like"/>
    <property type="match status" value="1"/>
</dbReference>
<evidence type="ECO:0000256" key="6">
    <source>
        <dbReference type="ARBA" id="ARBA00023136"/>
    </source>
</evidence>
<dbReference type="InterPro" id="IPR050918">
    <property type="entry name" value="CNF-like_PLA2_Inhibitor"/>
</dbReference>
<keyword evidence="10" id="KW-1185">Reference proteome</keyword>
<comment type="subcellular location">
    <subcellularLocation>
        <location evidence="1">Cell membrane</location>
    </subcellularLocation>
    <subcellularLocation>
        <location evidence="2">Secreted</location>
    </subcellularLocation>
</comment>
<name>A0A673G3Z3_9TELE</name>
<proteinExistence type="predicted"/>
<dbReference type="PANTHER" id="PTHR20914:SF24">
    <property type="entry name" value="LYMPHOCYTE ANTIGEN 6 FAMILY MEMBER M2-RELATED"/>
    <property type="match status" value="1"/>
</dbReference>
<dbReference type="SMART" id="SM00134">
    <property type="entry name" value="LU"/>
    <property type="match status" value="1"/>
</dbReference>
<keyword evidence="4" id="KW-0964">Secreted</keyword>
<dbReference type="Pfam" id="PF00087">
    <property type="entry name" value="Toxin_TOLIP"/>
    <property type="match status" value="1"/>
</dbReference>
<evidence type="ECO:0000256" key="5">
    <source>
        <dbReference type="ARBA" id="ARBA00022729"/>
    </source>
</evidence>
<evidence type="ECO:0000256" key="4">
    <source>
        <dbReference type="ARBA" id="ARBA00022525"/>
    </source>
</evidence>
<keyword evidence="5" id="KW-0732">Signal</keyword>
<dbReference type="Gene3D" id="2.10.60.10">
    <property type="entry name" value="CD59"/>
    <property type="match status" value="1"/>
</dbReference>
<reference evidence="9" key="2">
    <citation type="submission" date="2025-09" db="UniProtKB">
        <authorList>
            <consortium name="Ensembl"/>
        </authorList>
    </citation>
    <scope>IDENTIFICATION</scope>
</reference>
<dbReference type="InterPro" id="IPR045860">
    <property type="entry name" value="Snake_toxin-like_sf"/>
</dbReference>
<dbReference type="AlphaFoldDB" id="A0A673G3Z3"/>
<keyword evidence="3" id="KW-1003">Cell membrane</keyword>
<dbReference type="Ensembl" id="ENSSRHT00000006783.1">
    <property type="protein sequence ID" value="ENSSRHP00000006557.1"/>
    <property type="gene ID" value="ENSSRHG00000003975.1"/>
</dbReference>
<evidence type="ECO:0000256" key="1">
    <source>
        <dbReference type="ARBA" id="ARBA00004236"/>
    </source>
</evidence>
<evidence type="ECO:0000256" key="7">
    <source>
        <dbReference type="ARBA" id="ARBA00023180"/>
    </source>
</evidence>
<dbReference type="GO" id="GO:0005886">
    <property type="term" value="C:plasma membrane"/>
    <property type="evidence" value="ECO:0007669"/>
    <property type="project" value="UniProtKB-SubCell"/>
</dbReference>
<dbReference type="Proteomes" id="UP000472270">
    <property type="component" value="Unassembled WGS sequence"/>
</dbReference>
<organism evidence="9 10">
    <name type="scientific">Sinocyclocheilus rhinocerous</name>
    <dbReference type="NCBI Taxonomy" id="307959"/>
    <lineage>
        <taxon>Eukaryota</taxon>
        <taxon>Metazoa</taxon>
        <taxon>Chordata</taxon>
        <taxon>Craniata</taxon>
        <taxon>Vertebrata</taxon>
        <taxon>Euteleostomi</taxon>
        <taxon>Actinopterygii</taxon>
        <taxon>Neopterygii</taxon>
        <taxon>Teleostei</taxon>
        <taxon>Ostariophysi</taxon>
        <taxon>Cypriniformes</taxon>
        <taxon>Cyprinidae</taxon>
        <taxon>Cyprininae</taxon>
        <taxon>Sinocyclocheilus</taxon>
    </lineage>
</organism>
<dbReference type="GO" id="GO:0005576">
    <property type="term" value="C:extracellular region"/>
    <property type="evidence" value="ECO:0007669"/>
    <property type="project" value="UniProtKB-SubCell"/>
</dbReference>
<evidence type="ECO:0000313" key="10">
    <source>
        <dbReference type="Proteomes" id="UP000472270"/>
    </source>
</evidence>
<accession>A0A673G3Z3</accession>
<evidence type="ECO:0000256" key="2">
    <source>
        <dbReference type="ARBA" id="ARBA00004613"/>
    </source>
</evidence>
<protein>
    <recommendedName>
        <fullName evidence="8">UPAR/Ly6 domain-containing protein</fullName>
    </recommendedName>
</protein>
<evidence type="ECO:0000256" key="3">
    <source>
        <dbReference type="ARBA" id="ARBA00022475"/>
    </source>
</evidence>
<dbReference type="PANTHER" id="PTHR20914">
    <property type="entry name" value="LY6/PLAUR DOMAIN-CONTAINING PROTEIN 8"/>
    <property type="match status" value="1"/>
</dbReference>
<keyword evidence="6" id="KW-0472">Membrane</keyword>
<feature type="domain" description="UPAR/Ly6" evidence="8">
    <location>
        <begin position="63"/>
        <end position="133"/>
    </location>
</feature>
<evidence type="ECO:0000259" key="8">
    <source>
        <dbReference type="SMART" id="SM00134"/>
    </source>
</evidence>
<reference evidence="9" key="1">
    <citation type="submission" date="2025-08" db="UniProtKB">
        <authorList>
            <consortium name="Ensembl"/>
        </authorList>
    </citation>
    <scope>IDENTIFICATION</scope>
</reference>